<protein>
    <recommendedName>
        <fullName evidence="8">Rhodopsin domain-containing protein</fullName>
    </recommendedName>
</protein>
<feature type="transmembrane region" description="Helical" evidence="7">
    <location>
        <begin position="126"/>
        <end position="148"/>
    </location>
</feature>
<keyword evidence="2 7" id="KW-0812">Transmembrane</keyword>
<dbReference type="PANTHER" id="PTHR33048">
    <property type="entry name" value="PTH11-LIKE INTEGRAL MEMBRANE PROTEIN (AFU_ORTHOLOGUE AFUA_5G11245)"/>
    <property type="match status" value="1"/>
</dbReference>
<evidence type="ECO:0000256" key="3">
    <source>
        <dbReference type="ARBA" id="ARBA00022989"/>
    </source>
</evidence>
<keyword evidence="10" id="KW-1185">Reference proteome</keyword>
<keyword evidence="3 7" id="KW-1133">Transmembrane helix</keyword>
<evidence type="ECO:0000259" key="8">
    <source>
        <dbReference type="Pfam" id="PF20684"/>
    </source>
</evidence>
<dbReference type="GO" id="GO:0016020">
    <property type="term" value="C:membrane"/>
    <property type="evidence" value="ECO:0007669"/>
    <property type="project" value="UniProtKB-SubCell"/>
</dbReference>
<dbReference type="Proteomes" id="UP001152607">
    <property type="component" value="Unassembled WGS sequence"/>
</dbReference>
<proteinExistence type="inferred from homology"/>
<comment type="similarity">
    <text evidence="5">Belongs to the SAT4 family.</text>
</comment>
<evidence type="ECO:0000256" key="5">
    <source>
        <dbReference type="ARBA" id="ARBA00038359"/>
    </source>
</evidence>
<feature type="transmembrane region" description="Helical" evidence="7">
    <location>
        <begin position="41"/>
        <end position="61"/>
    </location>
</feature>
<evidence type="ECO:0000313" key="9">
    <source>
        <dbReference type="EMBL" id="CAI6340185.1"/>
    </source>
</evidence>
<evidence type="ECO:0000313" key="10">
    <source>
        <dbReference type="Proteomes" id="UP001152607"/>
    </source>
</evidence>
<feature type="transmembrane region" description="Helical" evidence="7">
    <location>
        <begin position="6"/>
        <end position="25"/>
    </location>
</feature>
<evidence type="ECO:0000256" key="4">
    <source>
        <dbReference type="ARBA" id="ARBA00023136"/>
    </source>
</evidence>
<evidence type="ECO:0000256" key="7">
    <source>
        <dbReference type="SAM" id="Phobius"/>
    </source>
</evidence>
<feature type="domain" description="Rhodopsin" evidence="8">
    <location>
        <begin position="22"/>
        <end position="264"/>
    </location>
</feature>
<dbReference type="OrthoDB" id="3903189at2759"/>
<feature type="transmembrane region" description="Helical" evidence="7">
    <location>
        <begin position="177"/>
        <end position="196"/>
    </location>
</feature>
<reference evidence="9" key="1">
    <citation type="submission" date="2023-01" db="EMBL/GenBank/DDBJ databases">
        <authorList>
            <person name="Van Ghelder C."/>
            <person name="Rancurel C."/>
        </authorList>
    </citation>
    <scope>NUCLEOTIDE SEQUENCE</scope>
    <source>
        <strain evidence="9">CNCM I-4278</strain>
    </source>
</reference>
<dbReference type="InterPro" id="IPR049326">
    <property type="entry name" value="Rhodopsin_dom_fungi"/>
</dbReference>
<organism evidence="9 10">
    <name type="scientific">Periconia digitata</name>
    <dbReference type="NCBI Taxonomy" id="1303443"/>
    <lineage>
        <taxon>Eukaryota</taxon>
        <taxon>Fungi</taxon>
        <taxon>Dikarya</taxon>
        <taxon>Ascomycota</taxon>
        <taxon>Pezizomycotina</taxon>
        <taxon>Dothideomycetes</taxon>
        <taxon>Pleosporomycetidae</taxon>
        <taxon>Pleosporales</taxon>
        <taxon>Massarineae</taxon>
        <taxon>Periconiaceae</taxon>
        <taxon>Periconia</taxon>
    </lineage>
</organism>
<dbReference type="AlphaFoldDB" id="A0A9W4UQC4"/>
<feature type="transmembrane region" description="Helical" evidence="7">
    <location>
        <begin position="91"/>
        <end position="114"/>
    </location>
</feature>
<accession>A0A9W4UQC4</accession>
<feature type="transmembrane region" description="Helical" evidence="7">
    <location>
        <begin position="208"/>
        <end position="229"/>
    </location>
</feature>
<gene>
    <name evidence="9" type="ORF">PDIGIT_LOCUS13358</name>
</gene>
<dbReference type="PANTHER" id="PTHR33048:SF149">
    <property type="entry name" value="UBID FAMILY DECARBOXYLASE"/>
    <property type="match status" value="1"/>
</dbReference>
<evidence type="ECO:0000256" key="1">
    <source>
        <dbReference type="ARBA" id="ARBA00004141"/>
    </source>
</evidence>
<name>A0A9W4UQC4_9PLEO</name>
<feature type="region of interest" description="Disordered" evidence="6">
    <location>
        <begin position="355"/>
        <end position="399"/>
    </location>
</feature>
<comment type="caution">
    <text evidence="9">The sequence shown here is derived from an EMBL/GenBank/DDBJ whole genome shotgun (WGS) entry which is preliminary data.</text>
</comment>
<dbReference type="EMBL" id="CAOQHR010000010">
    <property type="protein sequence ID" value="CAI6340185.1"/>
    <property type="molecule type" value="Genomic_DNA"/>
</dbReference>
<comment type="subcellular location">
    <subcellularLocation>
        <location evidence="1">Membrane</location>
        <topology evidence="1">Multi-pass membrane protein</topology>
    </subcellularLocation>
</comment>
<keyword evidence="4 7" id="KW-0472">Membrane</keyword>
<dbReference type="InterPro" id="IPR052337">
    <property type="entry name" value="SAT4-like"/>
</dbReference>
<dbReference type="Pfam" id="PF20684">
    <property type="entry name" value="Fung_rhodopsin"/>
    <property type="match status" value="1"/>
</dbReference>
<evidence type="ECO:0000256" key="2">
    <source>
        <dbReference type="ARBA" id="ARBA00022692"/>
    </source>
</evidence>
<sequence length="399" mass="44945">MSRLEPESGIWYAVCWMVLFVRMFSRRIHTGSWMALNTDDYLICLAMISLTLLMAVMHIIVHTDSNLIEPGEEISHFSPEEISSRIYGSKLVLVVEQMQCITIWLVKACLLLMYWRMTALLPQRKVVVAVAAYVAIGFIVMEILYFGVWCRPFNQYWAIVPNSSQCSAATNHLITNAVLNISSDLMIIAIPMPLLFKVKLPLKNKLILCGIFLIGTFNIIAAVLNKYYSFSHPFGTEWTEWYLREAYTAMLCANLPLTYPFIQRIFRLRSWSHNSYGGQYVSDSQPRLTTRSGLRSHRKSHIALKSMTTSHGGISKTVSVNINNSYADGPHRRESQEGINIPALPRAYDGTSGGQHLWIPGELRSPTMPMSPSSQKTVHSEASASLKSEDDVEAAPSSK</sequence>
<evidence type="ECO:0000256" key="6">
    <source>
        <dbReference type="SAM" id="MobiDB-lite"/>
    </source>
</evidence>
<feature type="compositionally biased region" description="Polar residues" evidence="6">
    <location>
        <begin position="368"/>
        <end position="386"/>
    </location>
</feature>